<proteinExistence type="predicted"/>
<organism evidence="6 7">
    <name type="scientific">Nannocystis punicea</name>
    <dbReference type="NCBI Taxonomy" id="2995304"/>
    <lineage>
        <taxon>Bacteria</taxon>
        <taxon>Pseudomonadati</taxon>
        <taxon>Myxococcota</taxon>
        <taxon>Polyangia</taxon>
        <taxon>Nannocystales</taxon>
        <taxon>Nannocystaceae</taxon>
        <taxon>Nannocystis</taxon>
    </lineage>
</organism>
<feature type="domain" description="Major facilitator superfamily (MFS) profile" evidence="5">
    <location>
        <begin position="1"/>
        <end position="413"/>
    </location>
</feature>
<feature type="transmembrane region" description="Helical" evidence="4">
    <location>
        <begin position="220"/>
        <end position="241"/>
    </location>
</feature>
<keyword evidence="3 4" id="KW-0472">Membrane</keyword>
<keyword evidence="7" id="KW-1185">Reference proteome</keyword>
<reference evidence="6" key="1">
    <citation type="submission" date="2022-11" db="EMBL/GenBank/DDBJ databases">
        <title>Minimal conservation of predation-associated metabolite biosynthetic gene clusters underscores biosynthetic potential of Myxococcota including descriptions for ten novel species: Archangium lansinium sp. nov., Myxococcus landrumus sp. nov., Nannocystis bai.</title>
        <authorList>
            <person name="Ahearne A."/>
            <person name="Stevens C."/>
            <person name="Dowd S."/>
        </authorList>
    </citation>
    <scope>NUCLEOTIDE SEQUENCE</scope>
    <source>
        <strain evidence="6">Fl3</strain>
    </source>
</reference>
<dbReference type="InterPro" id="IPR020846">
    <property type="entry name" value="MFS_dom"/>
</dbReference>
<protein>
    <submittedName>
        <fullName evidence="6">OFA family MFS transporter</fullName>
    </submittedName>
</protein>
<dbReference type="RefSeq" id="WP_269041252.1">
    <property type="nucleotide sequence ID" value="NZ_CP114040.1"/>
</dbReference>
<keyword evidence="1 4" id="KW-0812">Transmembrane</keyword>
<feature type="transmembrane region" description="Helical" evidence="4">
    <location>
        <begin position="73"/>
        <end position="96"/>
    </location>
</feature>
<feature type="transmembrane region" description="Helical" evidence="4">
    <location>
        <begin position="347"/>
        <end position="366"/>
    </location>
</feature>
<evidence type="ECO:0000256" key="2">
    <source>
        <dbReference type="ARBA" id="ARBA00022989"/>
    </source>
</evidence>
<feature type="transmembrane region" description="Helical" evidence="4">
    <location>
        <begin position="131"/>
        <end position="150"/>
    </location>
</feature>
<feature type="transmembrane region" description="Helical" evidence="4">
    <location>
        <begin position="156"/>
        <end position="176"/>
    </location>
</feature>
<feature type="transmembrane region" description="Helical" evidence="4">
    <location>
        <begin position="256"/>
        <end position="274"/>
    </location>
</feature>
<dbReference type="SUPFAM" id="SSF103473">
    <property type="entry name" value="MFS general substrate transporter"/>
    <property type="match status" value="1"/>
</dbReference>
<gene>
    <name evidence="6" type="ORF">O0S08_22420</name>
</gene>
<dbReference type="PROSITE" id="PS50850">
    <property type="entry name" value="MFS"/>
    <property type="match status" value="1"/>
</dbReference>
<accession>A0ABY7HHV3</accession>
<dbReference type="InterPro" id="IPR011701">
    <property type="entry name" value="MFS"/>
</dbReference>
<feature type="transmembrane region" description="Helical" evidence="4">
    <location>
        <begin position="102"/>
        <end position="124"/>
    </location>
</feature>
<feature type="transmembrane region" description="Helical" evidence="4">
    <location>
        <begin position="42"/>
        <end position="61"/>
    </location>
</feature>
<evidence type="ECO:0000313" key="7">
    <source>
        <dbReference type="Proteomes" id="UP001164459"/>
    </source>
</evidence>
<dbReference type="EMBL" id="CP114040">
    <property type="protein sequence ID" value="WAS98895.1"/>
    <property type="molecule type" value="Genomic_DNA"/>
</dbReference>
<dbReference type="Gene3D" id="1.20.1250.20">
    <property type="entry name" value="MFS general substrate transporter like domains"/>
    <property type="match status" value="2"/>
</dbReference>
<dbReference type="PANTHER" id="PTHR11360:SF317">
    <property type="entry name" value="MAJOR FACILITATOR SUPERFAMILY (MFS) PROFILE DOMAIN-CONTAINING PROTEIN-RELATED"/>
    <property type="match status" value="1"/>
</dbReference>
<dbReference type="Proteomes" id="UP001164459">
    <property type="component" value="Chromosome"/>
</dbReference>
<keyword evidence="2 4" id="KW-1133">Transmembrane helix</keyword>
<evidence type="ECO:0000256" key="1">
    <source>
        <dbReference type="ARBA" id="ARBA00022692"/>
    </source>
</evidence>
<dbReference type="InterPro" id="IPR036259">
    <property type="entry name" value="MFS_trans_sf"/>
</dbReference>
<feature type="transmembrane region" description="Helical" evidence="4">
    <location>
        <begin position="311"/>
        <end position="335"/>
    </location>
</feature>
<dbReference type="CDD" id="cd17353">
    <property type="entry name" value="MFS_OFA_like"/>
    <property type="match status" value="1"/>
</dbReference>
<feature type="transmembrane region" description="Helical" evidence="4">
    <location>
        <begin position="286"/>
        <end position="305"/>
    </location>
</feature>
<evidence type="ECO:0000313" key="6">
    <source>
        <dbReference type="EMBL" id="WAS98895.1"/>
    </source>
</evidence>
<dbReference type="PANTHER" id="PTHR11360">
    <property type="entry name" value="MONOCARBOXYLATE TRANSPORTER"/>
    <property type="match status" value="1"/>
</dbReference>
<feature type="transmembrane region" description="Helical" evidence="4">
    <location>
        <begin position="386"/>
        <end position="408"/>
    </location>
</feature>
<evidence type="ECO:0000259" key="5">
    <source>
        <dbReference type="PROSITE" id="PS50850"/>
    </source>
</evidence>
<dbReference type="Pfam" id="PF07690">
    <property type="entry name" value="MFS_1"/>
    <property type="match status" value="1"/>
</dbReference>
<evidence type="ECO:0000256" key="3">
    <source>
        <dbReference type="ARBA" id="ARBA00023136"/>
    </source>
</evidence>
<name>A0ABY7HHV3_9BACT</name>
<dbReference type="InterPro" id="IPR050327">
    <property type="entry name" value="Proton-linked_MCT"/>
</dbReference>
<evidence type="ECO:0000256" key="4">
    <source>
        <dbReference type="SAM" id="Phobius"/>
    </source>
</evidence>
<sequence>MRSRWTIPPAAVAIHLCVGSVYAWSVFNKPIEALHPSWPKGAAAYTFSIAIALLGLSAAFGGTWLERHGPKRAATLAACLFGGGLALGGLGVWLGWLWLLFVGYGVVGGAGLGLAYVSPVSALVKWFPDRRGLATGMAVLGFGGGALIAAPVEERLIQSVGVASTLWILAAVYFFVMMGAARALARPPDGWRPEGHVPKAIQLGGEPELTMPMAVRTRQFWLLWGMLFINISAGISILAQASPMMQDMFQRTPEQAAAMVSVIAGFNAFGRIFWASLSDRIGRRAVFSIFFAVQAALFLTIPQLADGGQWQLFQLAVVVVFTMYGGGFATIPAFLADMFGARNVGAVHGVILTAWSAAGVAGPILITSIREARLKSLPPGGSLVELYASTLQIMAVALLVGLALTLAVRPLARANA</sequence>